<accession>A0A1E7FHQ6</accession>
<dbReference type="Proteomes" id="UP000095751">
    <property type="component" value="Unassembled WGS sequence"/>
</dbReference>
<name>A0A1E7FHQ6_9STRA</name>
<dbReference type="EMBL" id="KV784357">
    <property type="protein sequence ID" value="OEU17711.1"/>
    <property type="molecule type" value="Genomic_DNA"/>
</dbReference>
<keyword evidence="2" id="KW-1185">Reference proteome</keyword>
<dbReference type="OrthoDB" id="47218at2759"/>
<sequence length="186" mass="20822">MTDASSSFCDHDFSMFVPKGSKHVPAQAAALVLWWRTYQESSFLRKHPDCSCSILGLPMGFLRVNYGVVPNNNGVGGKDDDNLLLNKIRSSMRKIKLEDLGKMNATELLASIPEEDPMGRGLRDLREMEKKLSVETIFNHDKNGGHVYIVGDSKKLEKKVFALRNLISHYHWRLSGTVDVTSATPS</sequence>
<dbReference type="AlphaFoldDB" id="A0A1E7FHQ6"/>
<protein>
    <submittedName>
        <fullName evidence="1">Uncharacterized protein</fullName>
    </submittedName>
</protein>
<dbReference type="KEGG" id="fcy:FRACYDRAFT_238139"/>
<organism evidence="1 2">
    <name type="scientific">Fragilariopsis cylindrus CCMP1102</name>
    <dbReference type="NCBI Taxonomy" id="635003"/>
    <lineage>
        <taxon>Eukaryota</taxon>
        <taxon>Sar</taxon>
        <taxon>Stramenopiles</taxon>
        <taxon>Ochrophyta</taxon>
        <taxon>Bacillariophyta</taxon>
        <taxon>Bacillariophyceae</taxon>
        <taxon>Bacillariophycidae</taxon>
        <taxon>Bacillariales</taxon>
        <taxon>Bacillariaceae</taxon>
        <taxon>Fragilariopsis</taxon>
    </lineage>
</organism>
<proteinExistence type="predicted"/>
<gene>
    <name evidence="1" type="ORF">FRACYDRAFT_238139</name>
</gene>
<evidence type="ECO:0000313" key="2">
    <source>
        <dbReference type="Proteomes" id="UP000095751"/>
    </source>
</evidence>
<dbReference type="InParanoid" id="A0A1E7FHQ6"/>
<evidence type="ECO:0000313" key="1">
    <source>
        <dbReference type="EMBL" id="OEU17711.1"/>
    </source>
</evidence>
<reference evidence="1 2" key="1">
    <citation type="submission" date="2016-09" db="EMBL/GenBank/DDBJ databases">
        <title>Extensive genetic diversity and differential bi-allelic expression allows diatom success in the polar Southern Ocean.</title>
        <authorList>
            <consortium name="DOE Joint Genome Institute"/>
            <person name="Mock T."/>
            <person name="Otillar R.P."/>
            <person name="Strauss J."/>
            <person name="Dupont C."/>
            <person name="Frickenhaus S."/>
            <person name="Maumus F."/>
            <person name="Mcmullan M."/>
            <person name="Sanges R."/>
            <person name="Schmutz J."/>
            <person name="Toseland A."/>
            <person name="Valas R."/>
            <person name="Veluchamy A."/>
            <person name="Ward B.J."/>
            <person name="Allen A."/>
            <person name="Barry K."/>
            <person name="Falciatore A."/>
            <person name="Ferrante M."/>
            <person name="Fortunato A.E."/>
            <person name="Gloeckner G."/>
            <person name="Gruber A."/>
            <person name="Hipkin R."/>
            <person name="Janech M."/>
            <person name="Kroth P."/>
            <person name="Leese F."/>
            <person name="Lindquist E."/>
            <person name="Lyon B.R."/>
            <person name="Martin J."/>
            <person name="Mayer C."/>
            <person name="Parker M."/>
            <person name="Quesneville H."/>
            <person name="Raymond J."/>
            <person name="Uhlig C."/>
            <person name="Valentin K.U."/>
            <person name="Worden A.Z."/>
            <person name="Armbrust E.V."/>
            <person name="Bowler C."/>
            <person name="Green B."/>
            <person name="Moulton V."/>
            <person name="Van Oosterhout C."/>
            <person name="Grigoriev I."/>
        </authorList>
    </citation>
    <scope>NUCLEOTIDE SEQUENCE [LARGE SCALE GENOMIC DNA]</scope>
    <source>
        <strain evidence="1 2">CCMP1102</strain>
    </source>
</reference>